<name>A0A8J2ZFI8_9PROT</name>
<proteinExistence type="predicted"/>
<accession>A0A8J2ZFI8</accession>
<feature type="region of interest" description="Disordered" evidence="1">
    <location>
        <begin position="122"/>
        <end position="151"/>
    </location>
</feature>
<dbReference type="Gene3D" id="3.30.70.1070">
    <property type="entry name" value="Sporulation related repeat"/>
    <property type="match status" value="1"/>
</dbReference>
<evidence type="ECO:0000259" key="3">
    <source>
        <dbReference type="PROSITE" id="PS51724"/>
    </source>
</evidence>
<evidence type="ECO:0000256" key="2">
    <source>
        <dbReference type="SAM" id="Phobius"/>
    </source>
</evidence>
<reference evidence="4 5" key="1">
    <citation type="journal article" date="2014" name="Int. J. Syst. Evol. Microbiol.">
        <title>Complete genome sequence of Corynebacterium casei LMG S-19264T (=DSM 44701T), isolated from a smear-ripened cheese.</title>
        <authorList>
            <consortium name="US DOE Joint Genome Institute (JGI-PGF)"/>
            <person name="Walter F."/>
            <person name="Albersmeier A."/>
            <person name="Kalinowski J."/>
            <person name="Ruckert C."/>
        </authorList>
    </citation>
    <scope>NUCLEOTIDE SEQUENCE [LARGE SCALE GENOMIC DNA]</scope>
    <source>
        <strain evidence="4 5">CGMCC 1.16330</strain>
    </source>
</reference>
<dbReference type="SUPFAM" id="SSF110997">
    <property type="entry name" value="Sporulation related repeat"/>
    <property type="match status" value="1"/>
</dbReference>
<dbReference type="RefSeq" id="WP_188904047.1">
    <property type="nucleotide sequence ID" value="NZ_BMKS01000024.1"/>
</dbReference>
<gene>
    <name evidence="4" type="ORF">GCM10010964_42990</name>
</gene>
<evidence type="ECO:0000256" key="1">
    <source>
        <dbReference type="SAM" id="MobiDB-lite"/>
    </source>
</evidence>
<sequence>MSDAIVPSYRVRPPEDGLSWRLLAIAGGVAAVLALGAAAWWGASRLGLGGPRGVPVIEPDPRPVKVRPQDPGGLRVAYQDEFIFDRNARERALPPEDAQLAPGPERPALERLRAQIAPPPAVMAPVAAPGPAGAAGAEPGQAAPQAASAPGQAAAASAPAAAEAPDSPAAFAPVAHGRIQVQLGALASEELARAEWERLARRMPELLAAFRPQILRFDRGEGAPPMWRLRVGGFADAATARAFCEQARGRGAACAVIGG</sequence>
<protein>
    <recommendedName>
        <fullName evidence="3">SPOR domain-containing protein</fullName>
    </recommendedName>
</protein>
<organism evidence="4 5">
    <name type="scientific">Caldovatus sediminis</name>
    <dbReference type="NCBI Taxonomy" id="2041189"/>
    <lineage>
        <taxon>Bacteria</taxon>
        <taxon>Pseudomonadati</taxon>
        <taxon>Pseudomonadota</taxon>
        <taxon>Alphaproteobacteria</taxon>
        <taxon>Acetobacterales</taxon>
        <taxon>Roseomonadaceae</taxon>
        <taxon>Caldovatus</taxon>
    </lineage>
</organism>
<evidence type="ECO:0000313" key="4">
    <source>
        <dbReference type="EMBL" id="GGG51134.1"/>
    </source>
</evidence>
<feature type="domain" description="SPOR" evidence="3">
    <location>
        <begin position="173"/>
        <end position="259"/>
    </location>
</feature>
<dbReference type="AlphaFoldDB" id="A0A8J2ZFI8"/>
<feature type="compositionally biased region" description="Low complexity" evidence="1">
    <location>
        <begin position="123"/>
        <end position="151"/>
    </location>
</feature>
<evidence type="ECO:0000313" key="5">
    <source>
        <dbReference type="Proteomes" id="UP000597507"/>
    </source>
</evidence>
<feature type="transmembrane region" description="Helical" evidence="2">
    <location>
        <begin position="20"/>
        <end position="43"/>
    </location>
</feature>
<dbReference type="Proteomes" id="UP000597507">
    <property type="component" value="Unassembled WGS sequence"/>
</dbReference>
<dbReference type="EMBL" id="BMKS01000024">
    <property type="protein sequence ID" value="GGG51134.1"/>
    <property type="molecule type" value="Genomic_DNA"/>
</dbReference>
<dbReference type="Pfam" id="PF05036">
    <property type="entry name" value="SPOR"/>
    <property type="match status" value="1"/>
</dbReference>
<dbReference type="InterPro" id="IPR036680">
    <property type="entry name" value="SPOR-like_sf"/>
</dbReference>
<keyword evidence="2" id="KW-0472">Membrane</keyword>
<dbReference type="InterPro" id="IPR007730">
    <property type="entry name" value="SPOR-like_dom"/>
</dbReference>
<dbReference type="PROSITE" id="PS51724">
    <property type="entry name" value="SPOR"/>
    <property type="match status" value="1"/>
</dbReference>
<keyword evidence="2" id="KW-1133">Transmembrane helix</keyword>
<dbReference type="GO" id="GO:0042834">
    <property type="term" value="F:peptidoglycan binding"/>
    <property type="evidence" value="ECO:0007669"/>
    <property type="project" value="InterPro"/>
</dbReference>
<comment type="caution">
    <text evidence="4">The sequence shown here is derived from an EMBL/GenBank/DDBJ whole genome shotgun (WGS) entry which is preliminary data.</text>
</comment>
<keyword evidence="5" id="KW-1185">Reference proteome</keyword>
<keyword evidence="2" id="KW-0812">Transmembrane</keyword>